<comment type="cofactor">
    <cofactor evidence="1">
        <name>heme</name>
        <dbReference type="ChEBI" id="CHEBI:30413"/>
    </cofactor>
</comment>
<evidence type="ECO:0000256" key="3">
    <source>
        <dbReference type="ARBA" id="ARBA00022617"/>
    </source>
</evidence>
<accession>A0A978UHH6</accession>
<comment type="caution">
    <text evidence="7">The sequence shown here is derived from an EMBL/GenBank/DDBJ whole genome shotgun (WGS) entry which is preliminary data.</text>
</comment>
<dbReference type="GO" id="GO:0020037">
    <property type="term" value="F:heme binding"/>
    <property type="evidence" value="ECO:0007669"/>
    <property type="project" value="InterPro"/>
</dbReference>
<evidence type="ECO:0000256" key="1">
    <source>
        <dbReference type="ARBA" id="ARBA00001971"/>
    </source>
</evidence>
<organism evidence="7 8">
    <name type="scientific">Ziziphus jujuba var. spinosa</name>
    <dbReference type="NCBI Taxonomy" id="714518"/>
    <lineage>
        <taxon>Eukaryota</taxon>
        <taxon>Viridiplantae</taxon>
        <taxon>Streptophyta</taxon>
        <taxon>Embryophyta</taxon>
        <taxon>Tracheophyta</taxon>
        <taxon>Spermatophyta</taxon>
        <taxon>Magnoliopsida</taxon>
        <taxon>eudicotyledons</taxon>
        <taxon>Gunneridae</taxon>
        <taxon>Pentapetalae</taxon>
        <taxon>rosids</taxon>
        <taxon>fabids</taxon>
        <taxon>Rosales</taxon>
        <taxon>Rhamnaceae</taxon>
        <taxon>Paliureae</taxon>
        <taxon>Ziziphus</taxon>
    </lineage>
</organism>
<evidence type="ECO:0000256" key="5">
    <source>
        <dbReference type="ARBA" id="ARBA00023002"/>
    </source>
</evidence>
<dbReference type="Pfam" id="PF00067">
    <property type="entry name" value="p450"/>
    <property type="match status" value="1"/>
</dbReference>
<evidence type="ECO:0000313" key="7">
    <source>
        <dbReference type="EMBL" id="KAH7514257.1"/>
    </source>
</evidence>
<dbReference type="EMBL" id="JAEACU010000011">
    <property type="protein sequence ID" value="KAH7514257.1"/>
    <property type="molecule type" value="Genomic_DNA"/>
</dbReference>
<dbReference type="Gene3D" id="1.10.630.10">
    <property type="entry name" value="Cytochrome P450"/>
    <property type="match status" value="2"/>
</dbReference>
<evidence type="ECO:0000256" key="2">
    <source>
        <dbReference type="ARBA" id="ARBA00010617"/>
    </source>
</evidence>
<sequence length="210" mass="24121">MAATEILKTNGRLFSTRYAPQATPCKHDVLDRLSLVWASGSTDNWKFLRALCRNQLFSAKAIELQAILREKKVNEMVEILRTKEGKVVDIREGLIWKMMELGTTPNIADFYPLLPRLDVQGLRKKALGCLNEIFGVWEFLIKERRESSHGHSNTKHGDFLDVFLANGFTDEQINALFLETLRLHPPVPFLLPRRATESYEVMSYRISKNS</sequence>
<dbReference type="PANTHER" id="PTHR47950:SF49">
    <property type="entry name" value="CYTOCHROME P450"/>
    <property type="match status" value="1"/>
</dbReference>
<dbReference type="SUPFAM" id="SSF48264">
    <property type="entry name" value="Cytochrome P450"/>
    <property type="match status" value="1"/>
</dbReference>
<dbReference type="GO" id="GO:0005506">
    <property type="term" value="F:iron ion binding"/>
    <property type="evidence" value="ECO:0007669"/>
    <property type="project" value="InterPro"/>
</dbReference>
<dbReference type="AlphaFoldDB" id="A0A978UHH6"/>
<dbReference type="GO" id="GO:0004497">
    <property type="term" value="F:monooxygenase activity"/>
    <property type="evidence" value="ECO:0007669"/>
    <property type="project" value="InterPro"/>
</dbReference>
<name>A0A978UHH6_ZIZJJ</name>
<proteinExistence type="inferred from homology"/>
<evidence type="ECO:0000313" key="8">
    <source>
        <dbReference type="Proteomes" id="UP000813462"/>
    </source>
</evidence>
<keyword evidence="6" id="KW-0408">Iron</keyword>
<protein>
    <submittedName>
        <fullName evidence="7">Uncharacterized protein</fullName>
    </submittedName>
</protein>
<comment type="similarity">
    <text evidence="2">Belongs to the cytochrome P450 family.</text>
</comment>
<dbReference type="Proteomes" id="UP000813462">
    <property type="component" value="Unassembled WGS sequence"/>
</dbReference>
<reference evidence="7" key="1">
    <citation type="journal article" date="2021" name="Front. Plant Sci.">
        <title>Chromosome-Scale Genome Assembly for Chinese Sour Jujube and Insights Into Its Genome Evolution and Domestication Signature.</title>
        <authorList>
            <person name="Shen L.-Y."/>
            <person name="Luo H."/>
            <person name="Wang X.-L."/>
            <person name="Wang X.-M."/>
            <person name="Qiu X.-J."/>
            <person name="Liu H."/>
            <person name="Zhou S.-S."/>
            <person name="Jia K.-H."/>
            <person name="Nie S."/>
            <person name="Bao Y.-T."/>
            <person name="Zhang R.-G."/>
            <person name="Yun Q.-Z."/>
            <person name="Chai Y.-H."/>
            <person name="Lu J.-Y."/>
            <person name="Li Y."/>
            <person name="Zhao S.-W."/>
            <person name="Mao J.-F."/>
            <person name="Jia S.-G."/>
            <person name="Mao Y.-M."/>
        </authorList>
    </citation>
    <scope>NUCLEOTIDE SEQUENCE</scope>
    <source>
        <strain evidence="7">AT0</strain>
        <tissue evidence="7">Leaf</tissue>
    </source>
</reference>
<keyword evidence="5" id="KW-0560">Oxidoreductase</keyword>
<gene>
    <name evidence="7" type="ORF">FEM48_Zijuj11G0069600</name>
</gene>
<keyword evidence="4" id="KW-0479">Metal-binding</keyword>
<evidence type="ECO:0000256" key="4">
    <source>
        <dbReference type="ARBA" id="ARBA00022723"/>
    </source>
</evidence>
<dbReference type="GO" id="GO:0016705">
    <property type="term" value="F:oxidoreductase activity, acting on paired donors, with incorporation or reduction of molecular oxygen"/>
    <property type="evidence" value="ECO:0007669"/>
    <property type="project" value="InterPro"/>
</dbReference>
<dbReference type="InterPro" id="IPR036396">
    <property type="entry name" value="Cyt_P450_sf"/>
</dbReference>
<keyword evidence="3" id="KW-0349">Heme</keyword>
<dbReference type="PANTHER" id="PTHR47950">
    <property type="entry name" value="CYTOCHROME P450, FAMILY 76, SUBFAMILY C, POLYPEPTIDE 5-RELATED"/>
    <property type="match status" value="1"/>
</dbReference>
<evidence type="ECO:0000256" key="6">
    <source>
        <dbReference type="ARBA" id="ARBA00023004"/>
    </source>
</evidence>
<dbReference type="InterPro" id="IPR001128">
    <property type="entry name" value="Cyt_P450"/>
</dbReference>